<keyword evidence="1 4" id="KW-0349">Heme</keyword>
<dbReference type="PANTHER" id="PTHR30600:SF4">
    <property type="entry name" value="CYTOCHROME C DOMAIN-CONTAINING PROTEIN"/>
    <property type="match status" value="1"/>
</dbReference>
<dbReference type="Gene3D" id="1.10.760.10">
    <property type="entry name" value="Cytochrome c-like domain"/>
    <property type="match status" value="1"/>
</dbReference>
<keyword evidence="7" id="KW-1185">Reference proteome</keyword>
<dbReference type="PROSITE" id="PS51007">
    <property type="entry name" value="CYTC"/>
    <property type="match status" value="2"/>
</dbReference>
<dbReference type="SUPFAM" id="SSF46626">
    <property type="entry name" value="Cytochrome c"/>
    <property type="match status" value="1"/>
</dbReference>
<dbReference type="InterPro" id="IPR051395">
    <property type="entry name" value="Cytochrome_c_Peroxidase/MauG"/>
</dbReference>
<evidence type="ECO:0000256" key="1">
    <source>
        <dbReference type="ARBA" id="ARBA00022617"/>
    </source>
</evidence>
<evidence type="ECO:0000313" key="7">
    <source>
        <dbReference type="Proteomes" id="UP001172083"/>
    </source>
</evidence>
<proteinExistence type="predicted"/>
<dbReference type="PANTHER" id="PTHR30600">
    <property type="entry name" value="CYTOCHROME C PEROXIDASE-RELATED"/>
    <property type="match status" value="1"/>
</dbReference>
<keyword evidence="2 4" id="KW-0479">Metal-binding</keyword>
<evidence type="ECO:0000256" key="4">
    <source>
        <dbReference type="PROSITE-ProRule" id="PRU00433"/>
    </source>
</evidence>
<feature type="domain" description="Cytochrome c" evidence="5">
    <location>
        <begin position="317"/>
        <end position="449"/>
    </location>
</feature>
<evidence type="ECO:0000256" key="2">
    <source>
        <dbReference type="ARBA" id="ARBA00022723"/>
    </source>
</evidence>
<dbReference type="PIRSF" id="PIRSF028099">
    <property type="entry name" value="DUF1111"/>
    <property type="match status" value="1"/>
</dbReference>
<reference evidence="6" key="1">
    <citation type="submission" date="2023-06" db="EMBL/GenBank/DDBJ databases">
        <title>Genomic of Agaribacillus aureum.</title>
        <authorList>
            <person name="Wang G."/>
        </authorList>
    </citation>
    <scope>NUCLEOTIDE SEQUENCE</scope>
    <source>
        <strain evidence="6">BMA12</strain>
    </source>
</reference>
<name>A0ABT8L195_9BACT</name>
<organism evidence="6 7">
    <name type="scientific">Agaribacillus aureus</name>
    <dbReference type="NCBI Taxonomy" id="3051825"/>
    <lineage>
        <taxon>Bacteria</taxon>
        <taxon>Pseudomonadati</taxon>
        <taxon>Bacteroidota</taxon>
        <taxon>Cytophagia</taxon>
        <taxon>Cytophagales</taxon>
        <taxon>Splendidivirgaceae</taxon>
        <taxon>Agaribacillus</taxon>
    </lineage>
</organism>
<dbReference type="EMBL" id="JAUJEB010000001">
    <property type="protein sequence ID" value="MDN5211519.1"/>
    <property type="molecule type" value="Genomic_DNA"/>
</dbReference>
<comment type="caution">
    <text evidence="6">The sequence shown here is derived from an EMBL/GenBank/DDBJ whole genome shotgun (WGS) entry which is preliminary data.</text>
</comment>
<evidence type="ECO:0000313" key="6">
    <source>
        <dbReference type="EMBL" id="MDN5211519.1"/>
    </source>
</evidence>
<evidence type="ECO:0000259" key="5">
    <source>
        <dbReference type="PROSITE" id="PS51007"/>
    </source>
</evidence>
<feature type="domain" description="Cytochrome c" evidence="5">
    <location>
        <begin position="69"/>
        <end position="212"/>
    </location>
</feature>
<dbReference type="InterPro" id="IPR010538">
    <property type="entry name" value="DHOR"/>
</dbReference>
<sequence length="449" mass="48962">MAACEQDDDSIDFLEEGEEFSGGAATVFDESVNAFGNPAPNLLGDGDLLFITGNSFFNRNWVTSPASTEDLDGLGPLFNSRSCSGCHFKDGKGQPPAPGEPLVSMLFRLSKPGKSANGGPVADPNYGLQLADRAILGVSREGTVNITYEEIQGTFADGASYSLRKPRYEFTELGYGALDDDILFSPRVAPHMVGLGLLEAIDEMTILGFEDPQDTNSDGISGRANRVWDVAANKVNIGRFGWKANQPNLRQQTAGAFVGDIGITSSLFPDENCSANQTDCQNAFNEGKPELKGSIFDKVTFYSSTLAVPKRRLWDDPVVLRGKQLFFESNCTGCHIPKITTGNSGNIPEFYQQQIRPYTDLLLHDMGDDLADGRPDFEASGNEWRTPPLWGIGLVETVNGHTNFLHDGRARNLEEAVLWHGGEAENSKQAYLKLSKTDRNALIKFLESL</sequence>
<gene>
    <name evidence="6" type="ORF">QQ020_05640</name>
</gene>
<dbReference type="Proteomes" id="UP001172083">
    <property type="component" value="Unassembled WGS sequence"/>
</dbReference>
<dbReference type="RefSeq" id="WP_346756851.1">
    <property type="nucleotide sequence ID" value="NZ_JAUJEB010000001.1"/>
</dbReference>
<keyword evidence="3 4" id="KW-0408">Iron</keyword>
<evidence type="ECO:0000256" key="3">
    <source>
        <dbReference type="ARBA" id="ARBA00023004"/>
    </source>
</evidence>
<dbReference type="InterPro" id="IPR009056">
    <property type="entry name" value="Cyt_c-like_dom"/>
</dbReference>
<dbReference type="InterPro" id="IPR036909">
    <property type="entry name" value="Cyt_c-like_dom_sf"/>
</dbReference>
<dbReference type="Pfam" id="PF06537">
    <property type="entry name" value="DHOR"/>
    <property type="match status" value="1"/>
</dbReference>
<protein>
    <submittedName>
        <fullName evidence="6">Di-heme oxidoredictase family protein</fullName>
    </submittedName>
</protein>
<accession>A0ABT8L195</accession>